<dbReference type="PANTHER" id="PTHR44942">
    <property type="entry name" value="METHYLTRANSF_11 DOMAIN-CONTAINING PROTEIN"/>
    <property type="match status" value="1"/>
</dbReference>
<dbReference type="EMBL" id="SRJD01000005">
    <property type="protein sequence ID" value="TGA98856.1"/>
    <property type="molecule type" value="Genomic_DNA"/>
</dbReference>
<feature type="domain" description="Methyltransferase type 11" evidence="4">
    <location>
        <begin position="43"/>
        <end position="134"/>
    </location>
</feature>
<evidence type="ECO:0000259" key="4">
    <source>
        <dbReference type="Pfam" id="PF08241"/>
    </source>
</evidence>
<organism evidence="5 6">
    <name type="scientific">Sporolactobacillus shoreae</name>
    <dbReference type="NCBI Taxonomy" id="1465501"/>
    <lineage>
        <taxon>Bacteria</taxon>
        <taxon>Bacillati</taxon>
        <taxon>Bacillota</taxon>
        <taxon>Bacilli</taxon>
        <taxon>Bacillales</taxon>
        <taxon>Sporolactobacillaceae</taxon>
        <taxon>Sporolactobacillus</taxon>
    </lineage>
</organism>
<dbReference type="PANTHER" id="PTHR44942:SF4">
    <property type="entry name" value="METHYLTRANSFERASE TYPE 11 DOMAIN-CONTAINING PROTEIN"/>
    <property type="match status" value="1"/>
</dbReference>
<keyword evidence="6" id="KW-1185">Reference proteome</keyword>
<dbReference type="CDD" id="cd02440">
    <property type="entry name" value="AdoMet_MTases"/>
    <property type="match status" value="1"/>
</dbReference>
<comment type="caution">
    <text evidence="5">The sequence shown here is derived from an EMBL/GenBank/DDBJ whole genome shotgun (WGS) entry which is preliminary data.</text>
</comment>
<evidence type="ECO:0000313" key="6">
    <source>
        <dbReference type="Proteomes" id="UP000298347"/>
    </source>
</evidence>
<comment type="similarity">
    <text evidence="1">Belongs to the methyltransferase superfamily.</text>
</comment>
<evidence type="ECO:0000313" key="5">
    <source>
        <dbReference type="EMBL" id="TGA98856.1"/>
    </source>
</evidence>
<dbReference type="InterPro" id="IPR013216">
    <property type="entry name" value="Methyltransf_11"/>
</dbReference>
<keyword evidence="3 5" id="KW-0808">Transferase</keyword>
<evidence type="ECO:0000256" key="1">
    <source>
        <dbReference type="ARBA" id="ARBA00008361"/>
    </source>
</evidence>
<dbReference type="GO" id="GO:0032259">
    <property type="term" value="P:methylation"/>
    <property type="evidence" value="ECO:0007669"/>
    <property type="project" value="UniProtKB-KW"/>
</dbReference>
<dbReference type="SUPFAM" id="SSF53335">
    <property type="entry name" value="S-adenosyl-L-methionine-dependent methyltransferases"/>
    <property type="match status" value="1"/>
</dbReference>
<dbReference type="Gene3D" id="3.40.50.150">
    <property type="entry name" value="Vaccinia Virus protein VP39"/>
    <property type="match status" value="1"/>
</dbReference>
<dbReference type="Pfam" id="PF08241">
    <property type="entry name" value="Methyltransf_11"/>
    <property type="match status" value="1"/>
</dbReference>
<protein>
    <submittedName>
        <fullName evidence="5">SAM-dependent methyltransferase</fullName>
    </submittedName>
</protein>
<dbReference type="InterPro" id="IPR029063">
    <property type="entry name" value="SAM-dependent_MTases_sf"/>
</dbReference>
<dbReference type="GO" id="GO:0008757">
    <property type="term" value="F:S-adenosylmethionine-dependent methyltransferase activity"/>
    <property type="evidence" value="ECO:0007669"/>
    <property type="project" value="InterPro"/>
</dbReference>
<gene>
    <name evidence="5" type="ORF">E4665_05885</name>
</gene>
<keyword evidence="2 5" id="KW-0489">Methyltransferase</keyword>
<dbReference type="AlphaFoldDB" id="A0A4Z0GQZ0"/>
<accession>A0A4Z0GQZ0</accession>
<sequence>MSNTEKFSGKAEIYARFRPDYPEAMIRDLISENNLDQASVVADIGSGTGILTAQLVEHGLTVKAVEPNTDMRHVAESSLRMNPLFTSVAGTAEQTTLQNQSTDLITVAQAFHWFDPVTFKKECGRILKSWGQVVLIWNSRVPDAPLIQESETICKQFCPDFNGFSGGLDSISSRFKTFFQDGKYQFKTYDHPLYYNLEDFIGRHLSASYAPKKSASNYQPYIGALTELFQKHSQNGMVPFPNETRCYSGHV</sequence>
<proteinExistence type="inferred from homology"/>
<evidence type="ECO:0000256" key="2">
    <source>
        <dbReference type="ARBA" id="ARBA00022603"/>
    </source>
</evidence>
<evidence type="ECO:0000256" key="3">
    <source>
        <dbReference type="ARBA" id="ARBA00022679"/>
    </source>
</evidence>
<dbReference type="InterPro" id="IPR051052">
    <property type="entry name" value="Diverse_substrate_MTase"/>
</dbReference>
<reference evidence="5 6" key="1">
    <citation type="journal article" date="2015" name="Int. J. Syst. Evol. Microbiol.">
        <title>Sporolactobacillus shoreae sp. nov. and Sporolactobacillus spathodeae sp. nov., two spore-forming lactic acid bacteria isolated from tree barks in Thailand.</title>
        <authorList>
            <person name="Thamacharoensuk T."/>
            <person name="Kitahara M."/>
            <person name="Ohkuma M."/>
            <person name="Thongchul N."/>
            <person name="Tanasupawat S."/>
        </authorList>
    </citation>
    <scope>NUCLEOTIDE SEQUENCE [LARGE SCALE GENOMIC DNA]</scope>
    <source>
        <strain evidence="5 6">BK92</strain>
    </source>
</reference>
<dbReference type="Proteomes" id="UP000298347">
    <property type="component" value="Unassembled WGS sequence"/>
</dbReference>
<dbReference type="OrthoDB" id="9797252at2"/>
<dbReference type="RefSeq" id="WP_135347876.1">
    <property type="nucleotide sequence ID" value="NZ_SRJD01000005.1"/>
</dbReference>
<name>A0A4Z0GQZ0_9BACL</name>